<dbReference type="Proteomes" id="UP001374535">
    <property type="component" value="Chromosome 3"/>
</dbReference>
<keyword evidence="3" id="KW-1185">Reference proteome</keyword>
<feature type="compositionally biased region" description="Polar residues" evidence="1">
    <location>
        <begin position="130"/>
        <end position="140"/>
    </location>
</feature>
<name>A0AAQ3NVS5_VIGMU</name>
<evidence type="ECO:0000256" key="1">
    <source>
        <dbReference type="SAM" id="MobiDB-lite"/>
    </source>
</evidence>
<gene>
    <name evidence="2" type="ORF">V8G54_010438</name>
</gene>
<evidence type="ECO:0000313" key="3">
    <source>
        <dbReference type="Proteomes" id="UP001374535"/>
    </source>
</evidence>
<reference evidence="2 3" key="1">
    <citation type="journal article" date="2023" name="Life. Sci Alliance">
        <title>Evolutionary insights into 3D genome organization and epigenetic landscape of Vigna mungo.</title>
        <authorList>
            <person name="Junaid A."/>
            <person name="Singh B."/>
            <person name="Bhatia S."/>
        </authorList>
    </citation>
    <scope>NUCLEOTIDE SEQUENCE [LARGE SCALE GENOMIC DNA]</scope>
    <source>
        <strain evidence="2">Urdbean</strain>
    </source>
</reference>
<accession>A0AAQ3NVS5</accession>
<feature type="region of interest" description="Disordered" evidence="1">
    <location>
        <begin position="17"/>
        <end position="47"/>
    </location>
</feature>
<dbReference type="AlphaFoldDB" id="A0AAQ3NVS5"/>
<organism evidence="2 3">
    <name type="scientific">Vigna mungo</name>
    <name type="common">Black gram</name>
    <name type="synonym">Phaseolus mungo</name>
    <dbReference type="NCBI Taxonomy" id="3915"/>
    <lineage>
        <taxon>Eukaryota</taxon>
        <taxon>Viridiplantae</taxon>
        <taxon>Streptophyta</taxon>
        <taxon>Embryophyta</taxon>
        <taxon>Tracheophyta</taxon>
        <taxon>Spermatophyta</taxon>
        <taxon>Magnoliopsida</taxon>
        <taxon>eudicotyledons</taxon>
        <taxon>Gunneridae</taxon>
        <taxon>Pentapetalae</taxon>
        <taxon>rosids</taxon>
        <taxon>fabids</taxon>
        <taxon>Fabales</taxon>
        <taxon>Fabaceae</taxon>
        <taxon>Papilionoideae</taxon>
        <taxon>50 kb inversion clade</taxon>
        <taxon>NPAAA clade</taxon>
        <taxon>indigoferoid/millettioid clade</taxon>
        <taxon>Phaseoleae</taxon>
        <taxon>Vigna</taxon>
    </lineage>
</organism>
<sequence>MEEEWRMEEGLAVVDEKNIPDQQEQQHQCGVLGSGDDGEARTSGMANVKRVKEACAKRGTRARRRFANEADDAVEDAPTAEALAAVPTSATGWTAAVLRVLSMPASPKSLLFLSCCQKTSPSLAIGAIPSSRSPSLTSKMSPVKGEYYTREK</sequence>
<dbReference type="EMBL" id="CP144698">
    <property type="protein sequence ID" value="WVZ17456.1"/>
    <property type="molecule type" value="Genomic_DNA"/>
</dbReference>
<protein>
    <submittedName>
        <fullName evidence="2">Uncharacterized protein</fullName>
    </submittedName>
</protein>
<evidence type="ECO:0000313" key="2">
    <source>
        <dbReference type="EMBL" id="WVZ17456.1"/>
    </source>
</evidence>
<feature type="region of interest" description="Disordered" evidence="1">
    <location>
        <begin position="130"/>
        <end position="152"/>
    </location>
</feature>
<proteinExistence type="predicted"/>